<dbReference type="Proteomes" id="UP000240883">
    <property type="component" value="Unassembled WGS sequence"/>
</dbReference>
<keyword evidence="2" id="KW-1185">Reference proteome</keyword>
<dbReference type="AlphaFoldDB" id="A0A2T2N6X0"/>
<protein>
    <submittedName>
        <fullName evidence="1">Uncharacterized protein</fullName>
    </submittedName>
</protein>
<evidence type="ECO:0000313" key="2">
    <source>
        <dbReference type="Proteomes" id="UP000240883"/>
    </source>
</evidence>
<accession>A0A2T2N6X0</accession>
<name>A0A2T2N6X0_CORCC</name>
<dbReference type="EMBL" id="KZ678146">
    <property type="protein sequence ID" value="PSN60986.1"/>
    <property type="molecule type" value="Genomic_DNA"/>
</dbReference>
<organism evidence="1 2">
    <name type="scientific">Corynespora cassiicola Philippines</name>
    <dbReference type="NCBI Taxonomy" id="1448308"/>
    <lineage>
        <taxon>Eukaryota</taxon>
        <taxon>Fungi</taxon>
        <taxon>Dikarya</taxon>
        <taxon>Ascomycota</taxon>
        <taxon>Pezizomycotina</taxon>
        <taxon>Dothideomycetes</taxon>
        <taxon>Pleosporomycetidae</taxon>
        <taxon>Pleosporales</taxon>
        <taxon>Corynesporascaceae</taxon>
        <taxon>Corynespora</taxon>
    </lineage>
</organism>
<sequence length="121" mass="12943">MAVAARPPQPEARRRARLAAWTDASRPLSPSACVLRRPAALLPCCPACALLLSLRPLPLRRLPPVCRSHYSLIVTSGASAIFLFLNWPPASVATDNGRPIKQAGSANLICRLNVALNRTAA</sequence>
<gene>
    <name evidence="1" type="ORF">BS50DRAFT_161829</name>
</gene>
<evidence type="ECO:0000313" key="1">
    <source>
        <dbReference type="EMBL" id="PSN60986.1"/>
    </source>
</evidence>
<reference evidence="1 2" key="1">
    <citation type="journal article" date="2018" name="Front. Microbiol.">
        <title>Genome-Wide Analysis of Corynespora cassiicola Leaf Fall Disease Putative Effectors.</title>
        <authorList>
            <person name="Lopez D."/>
            <person name="Ribeiro S."/>
            <person name="Label P."/>
            <person name="Fumanal B."/>
            <person name="Venisse J.S."/>
            <person name="Kohler A."/>
            <person name="de Oliveira R.R."/>
            <person name="Labutti K."/>
            <person name="Lipzen A."/>
            <person name="Lail K."/>
            <person name="Bauer D."/>
            <person name="Ohm R.A."/>
            <person name="Barry K.W."/>
            <person name="Spatafora J."/>
            <person name="Grigoriev I.V."/>
            <person name="Martin F.M."/>
            <person name="Pujade-Renaud V."/>
        </authorList>
    </citation>
    <scope>NUCLEOTIDE SEQUENCE [LARGE SCALE GENOMIC DNA]</scope>
    <source>
        <strain evidence="1 2">Philippines</strain>
    </source>
</reference>
<proteinExistence type="predicted"/>